<dbReference type="EMBL" id="CABPST010000003">
    <property type="protein sequence ID" value="VVE87587.1"/>
    <property type="molecule type" value="Genomic_DNA"/>
</dbReference>
<protein>
    <submittedName>
        <fullName evidence="1">Uncharacterized protein</fullName>
    </submittedName>
</protein>
<name>A0A5E5BQK2_9BURK</name>
<keyword evidence="2" id="KW-1185">Reference proteome</keyword>
<gene>
    <name evidence="1" type="ORF">PBR20603_01523</name>
</gene>
<sequence>MAQWPEFEQLLVMLKGRGVHFNMPGGTGVSHVTAFAEVNARDDPDDAIWALRTLLAKLDAR</sequence>
<dbReference type="AlphaFoldDB" id="A0A5E5BQK2"/>
<evidence type="ECO:0000313" key="2">
    <source>
        <dbReference type="Proteomes" id="UP000382040"/>
    </source>
</evidence>
<dbReference type="RefSeq" id="WP_150558953.1">
    <property type="nucleotide sequence ID" value="NZ_CABPST010000003.1"/>
</dbReference>
<organism evidence="1 2">
    <name type="scientific">Pandoraea bronchicola</name>
    <dbReference type="NCBI Taxonomy" id="2508287"/>
    <lineage>
        <taxon>Bacteria</taxon>
        <taxon>Pseudomonadati</taxon>
        <taxon>Pseudomonadota</taxon>
        <taxon>Betaproteobacteria</taxon>
        <taxon>Burkholderiales</taxon>
        <taxon>Burkholderiaceae</taxon>
        <taxon>Pandoraea</taxon>
    </lineage>
</organism>
<evidence type="ECO:0000313" key="1">
    <source>
        <dbReference type="EMBL" id="VVE87587.1"/>
    </source>
</evidence>
<dbReference type="Proteomes" id="UP000382040">
    <property type="component" value="Unassembled WGS sequence"/>
</dbReference>
<reference evidence="1 2" key="1">
    <citation type="submission" date="2019-08" db="EMBL/GenBank/DDBJ databases">
        <authorList>
            <person name="Peeters C."/>
        </authorList>
    </citation>
    <scope>NUCLEOTIDE SEQUENCE [LARGE SCALE GENOMIC DNA]</scope>
    <source>
        <strain evidence="1 2">LMG 20603</strain>
    </source>
</reference>
<proteinExistence type="predicted"/>
<accession>A0A5E5BQK2</accession>